<dbReference type="InterPro" id="IPR004107">
    <property type="entry name" value="Integrase_SAM-like_N"/>
</dbReference>
<dbReference type="Gene3D" id="1.10.150.130">
    <property type="match status" value="1"/>
</dbReference>
<dbReference type="SUPFAM" id="SSF56349">
    <property type="entry name" value="DNA breaking-rejoining enzymes"/>
    <property type="match status" value="1"/>
</dbReference>
<evidence type="ECO:0000259" key="6">
    <source>
        <dbReference type="PROSITE" id="PS51898"/>
    </source>
</evidence>
<evidence type="ECO:0000256" key="3">
    <source>
        <dbReference type="ARBA" id="ARBA00023125"/>
    </source>
</evidence>
<gene>
    <name evidence="8" type="ORF">FC86_GL000828</name>
</gene>
<keyword evidence="4" id="KW-0233">DNA recombination</keyword>
<dbReference type="InterPro" id="IPR011010">
    <property type="entry name" value="DNA_brk_join_enz"/>
</dbReference>
<dbReference type="PROSITE" id="PS51898">
    <property type="entry name" value="TYR_RECOMBINASE"/>
    <property type="match status" value="1"/>
</dbReference>
<evidence type="ECO:0000313" key="9">
    <source>
        <dbReference type="Proteomes" id="UP000051378"/>
    </source>
</evidence>
<dbReference type="EMBL" id="AYZL01000020">
    <property type="protein sequence ID" value="KRN03719.1"/>
    <property type="molecule type" value="Genomic_DNA"/>
</dbReference>
<proteinExistence type="inferred from homology"/>
<dbReference type="InterPro" id="IPR010998">
    <property type="entry name" value="Integrase_recombinase_N"/>
</dbReference>
<evidence type="ECO:0000256" key="5">
    <source>
        <dbReference type="PROSITE-ProRule" id="PRU01248"/>
    </source>
</evidence>
<dbReference type="STRING" id="1423744.FC86_GL000828"/>
<accession>A0A0R2DS55</accession>
<dbReference type="Proteomes" id="UP000051378">
    <property type="component" value="Unassembled WGS sequence"/>
</dbReference>
<dbReference type="AlphaFoldDB" id="A0A0R2DS55"/>
<dbReference type="PANTHER" id="PTHR30349">
    <property type="entry name" value="PHAGE INTEGRASE-RELATED"/>
    <property type="match status" value="1"/>
</dbReference>
<dbReference type="GO" id="GO:0006310">
    <property type="term" value="P:DNA recombination"/>
    <property type="evidence" value="ECO:0007669"/>
    <property type="project" value="UniProtKB-KW"/>
</dbReference>
<reference evidence="8 9" key="1">
    <citation type="journal article" date="2015" name="Genome Announc.">
        <title>Expanding the biotechnology potential of lactobacilli through comparative genomics of 213 strains and associated genera.</title>
        <authorList>
            <person name="Sun Z."/>
            <person name="Harris H.M."/>
            <person name="McCann A."/>
            <person name="Guo C."/>
            <person name="Argimon S."/>
            <person name="Zhang W."/>
            <person name="Yang X."/>
            <person name="Jeffery I.B."/>
            <person name="Cooney J.C."/>
            <person name="Kagawa T.F."/>
            <person name="Liu W."/>
            <person name="Song Y."/>
            <person name="Salvetti E."/>
            <person name="Wrobel A."/>
            <person name="Rasinkangas P."/>
            <person name="Parkhill J."/>
            <person name="Rea M.C."/>
            <person name="O'Sullivan O."/>
            <person name="Ritari J."/>
            <person name="Douillard F.P."/>
            <person name="Paul Ross R."/>
            <person name="Yang R."/>
            <person name="Briner A.E."/>
            <person name="Felis G.E."/>
            <person name="de Vos W.M."/>
            <person name="Barrangou R."/>
            <person name="Klaenhammer T.R."/>
            <person name="Caufield P.W."/>
            <person name="Cui Y."/>
            <person name="Zhang H."/>
            <person name="O'Toole P.W."/>
        </authorList>
    </citation>
    <scope>NUCLEOTIDE SEQUENCE [LARGE SCALE GENOMIC DNA]</scope>
    <source>
        <strain evidence="8 9">DSM 23037</strain>
    </source>
</reference>
<feature type="domain" description="Core-binding (CB)" evidence="7">
    <location>
        <begin position="1"/>
        <end position="80"/>
    </location>
</feature>
<dbReference type="PATRIC" id="fig|1423744.4.peg.849"/>
<dbReference type="Pfam" id="PF00589">
    <property type="entry name" value="Phage_integrase"/>
    <property type="match status" value="1"/>
</dbReference>
<comment type="similarity">
    <text evidence="1">Belongs to the 'phage' integrase family.</text>
</comment>
<keyword evidence="2" id="KW-0229">DNA integration</keyword>
<keyword evidence="3 5" id="KW-0238">DNA-binding</keyword>
<name>A0A0R2DS55_9LACO</name>
<evidence type="ECO:0000256" key="1">
    <source>
        <dbReference type="ARBA" id="ARBA00008857"/>
    </source>
</evidence>
<keyword evidence="9" id="KW-1185">Reference proteome</keyword>
<dbReference type="PANTHER" id="PTHR30349:SF41">
    <property type="entry name" value="INTEGRASE_RECOMBINASE PROTEIN MJ0367-RELATED"/>
    <property type="match status" value="1"/>
</dbReference>
<dbReference type="InterPro" id="IPR044068">
    <property type="entry name" value="CB"/>
</dbReference>
<evidence type="ECO:0000256" key="2">
    <source>
        <dbReference type="ARBA" id="ARBA00022908"/>
    </source>
</evidence>
<evidence type="ECO:0000259" key="7">
    <source>
        <dbReference type="PROSITE" id="PS51900"/>
    </source>
</evidence>
<feature type="domain" description="Tyr recombinase" evidence="6">
    <location>
        <begin position="100"/>
        <end position="288"/>
    </location>
</feature>
<dbReference type="InterPro" id="IPR002104">
    <property type="entry name" value="Integrase_catalytic"/>
</dbReference>
<dbReference type="RefSeq" id="WP_056975031.1">
    <property type="nucleotide sequence ID" value="NZ_AYZL01000020.1"/>
</dbReference>
<dbReference type="OrthoDB" id="9801717at2"/>
<protein>
    <submittedName>
        <fullName evidence="8">Uncharacterized protein</fullName>
    </submittedName>
</protein>
<evidence type="ECO:0000256" key="4">
    <source>
        <dbReference type="ARBA" id="ARBA00023172"/>
    </source>
</evidence>
<organism evidence="8 9">
    <name type="scientific">Holzapfeliella floricola DSM 23037 = JCM 16512</name>
    <dbReference type="NCBI Taxonomy" id="1423744"/>
    <lineage>
        <taxon>Bacteria</taxon>
        <taxon>Bacillati</taxon>
        <taxon>Bacillota</taxon>
        <taxon>Bacilli</taxon>
        <taxon>Lactobacillales</taxon>
        <taxon>Lactobacillaceae</taxon>
        <taxon>Holzapfeliella</taxon>
    </lineage>
</organism>
<sequence>MEEYIQQFLTNKKLQGISEKSISAYIIDLKQFNNYFNCSNEEVDICFKKHMTSIINNSQYKRNTKKRKIITIKMFIEFLNKEYHFSIKSLPNIVIRKETKLPKTLSSREVSRLINYIDNIHLSSLTKERDRLRDKAIIEMMVNLGLRISEVSNLNIKDYNDGNVIIHGKNNKERLLFLTTHTSKKIVQDYLECRKKYFPNLKETAFFLNKYGERLSIFGVSNIYKKYRNLSKINTSSTPHYLRHSFATELLNNGANLRDIQELLGHSSISTTEIYTSVSTLRKQKVLSTYGFRNNIDA</sequence>
<dbReference type="GO" id="GO:0003677">
    <property type="term" value="F:DNA binding"/>
    <property type="evidence" value="ECO:0007669"/>
    <property type="project" value="UniProtKB-UniRule"/>
</dbReference>
<dbReference type="PROSITE" id="PS51900">
    <property type="entry name" value="CB"/>
    <property type="match status" value="1"/>
</dbReference>
<evidence type="ECO:0000313" key="8">
    <source>
        <dbReference type="EMBL" id="KRN03719.1"/>
    </source>
</evidence>
<dbReference type="Gene3D" id="1.10.443.10">
    <property type="entry name" value="Intergrase catalytic core"/>
    <property type="match status" value="1"/>
</dbReference>
<dbReference type="Pfam" id="PF02899">
    <property type="entry name" value="Phage_int_SAM_1"/>
    <property type="match status" value="1"/>
</dbReference>
<dbReference type="GO" id="GO:0015074">
    <property type="term" value="P:DNA integration"/>
    <property type="evidence" value="ECO:0007669"/>
    <property type="project" value="UniProtKB-KW"/>
</dbReference>
<comment type="caution">
    <text evidence="8">The sequence shown here is derived from an EMBL/GenBank/DDBJ whole genome shotgun (WGS) entry which is preliminary data.</text>
</comment>
<dbReference type="InterPro" id="IPR050090">
    <property type="entry name" value="Tyrosine_recombinase_XerCD"/>
</dbReference>
<dbReference type="InterPro" id="IPR013762">
    <property type="entry name" value="Integrase-like_cat_sf"/>
</dbReference>